<organism evidence="2 3">
    <name type="scientific">Motilibacter peucedani</name>
    <dbReference type="NCBI Taxonomy" id="598650"/>
    <lineage>
        <taxon>Bacteria</taxon>
        <taxon>Bacillati</taxon>
        <taxon>Actinomycetota</taxon>
        <taxon>Actinomycetes</taxon>
        <taxon>Motilibacterales</taxon>
        <taxon>Motilibacteraceae</taxon>
        <taxon>Motilibacter</taxon>
    </lineage>
</organism>
<comment type="caution">
    <text evidence="2">The sequence shown here is derived from an EMBL/GenBank/DDBJ whole genome shotgun (WGS) entry which is preliminary data.</text>
</comment>
<accession>A0A420XS46</accession>
<evidence type="ECO:0000313" key="2">
    <source>
        <dbReference type="EMBL" id="RKS77708.1"/>
    </source>
</evidence>
<dbReference type="Gene3D" id="3.40.50.300">
    <property type="entry name" value="P-loop containing nucleotide triphosphate hydrolases"/>
    <property type="match status" value="1"/>
</dbReference>
<dbReference type="RefSeq" id="WP_121192714.1">
    <property type="nucleotide sequence ID" value="NZ_RBWV01000010.1"/>
</dbReference>
<dbReference type="NCBIfam" id="TIGR03709">
    <property type="entry name" value="PPK2_rel_1"/>
    <property type="match status" value="1"/>
</dbReference>
<protein>
    <submittedName>
        <fullName evidence="2">PPK2 family polyphosphate:nucleotide phosphotransferase</fullName>
    </submittedName>
</protein>
<keyword evidence="3" id="KW-1185">Reference proteome</keyword>
<gene>
    <name evidence="2" type="ORF">CLV35_1402</name>
</gene>
<keyword evidence="2" id="KW-0808">Transferase</keyword>
<dbReference type="Proteomes" id="UP000281955">
    <property type="component" value="Unassembled WGS sequence"/>
</dbReference>
<dbReference type="InterPro" id="IPR022488">
    <property type="entry name" value="PPK2-related"/>
</dbReference>
<dbReference type="SUPFAM" id="SSF52540">
    <property type="entry name" value="P-loop containing nucleoside triphosphate hydrolases"/>
    <property type="match status" value="1"/>
</dbReference>
<dbReference type="GO" id="GO:0016776">
    <property type="term" value="F:phosphotransferase activity, phosphate group as acceptor"/>
    <property type="evidence" value="ECO:0007669"/>
    <property type="project" value="InterPro"/>
</dbReference>
<name>A0A420XS46_9ACTN</name>
<dbReference type="AlphaFoldDB" id="A0A420XS46"/>
<dbReference type="PANTHER" id="PTHR34383">
    <property type="entry name" value="POLYPHOSPHATE:AMP PHOSPHOTRANSFERASE-RELATED"/>
    <property type="match status" value="1"/>
</dbReference>
<dbReference type="InterPro" id="IPR027417">
    <property type="entry name" value="P-loop_NTPase"/>
</dbReference>
<feature type="domain" description="Polyphosphate kinase-2-related" evidence="1">
    <location>
        <begin position="46"/>
        <end position="268"/>
    </location>
</feature>
<dbReference type="PANTHER" id="PTHR34383:SF3">
    <property type="entry name" value="POLYPHOSPHATE:AMP PHOSPHOTRANSFERASE"/>
    <property type="match status" value="1"/>
</dbReference>
<dbReference type="GO" id="GO:0006797">
    <property type="term" value="P:polyphosphate metabolic process"/>
    <property type="evidence" value="ECO:0007669"/>
    <property type="project" value="InterPro"/>
</dbReference>
<dbReference type="Pfam" id="PF03976">
    <property type="entry name" value="PPK2"/>
    <property type="match status" value="1"/>
</dbReference>
<sequence>MGKHSRAVDPAQLTDLLRLEPGHGVDLLSTSTGATPGISGGKSAARELQADLAPRLADLQERLYAVGRSGGRQRVLVVLQGMDTSGKGGVSRHVLGQVDPQGVTIAGFGAPTEEERAHDFLWRIEAKLPRPGQIGVFDRSHYEDIVAVRVHELLPPAVWEARYDRINEWEAGLVADGVLLVKVFLHISRETSKKRLLARLDDPTKFWKYNPGDVDDRAKWPAFQQAYQDVLERCGTDAAPWYLVPADHKWYRDFAVTSLLVELLEAQHLEWPGADFDVEAEKARLLAAE</sequence>
<proteinExistence type="predicted"/>
<reference evidence="2 3" key="1">
    <citation type="submission" date="2018-10" db="EMBL/GenBank/DDBJ databases">
        <title>Genomic Encyclopedia of Archaeal and Bacterial Type Strains, Phase II (KMG-II): from individual species to whole genera.</title>
        <authorList>
            <person name="Goeker M."/>
        </authorList>
    </citation>
    <scope>NUCLEOTIDE SEQUENCE [LARGE SCALE GENOMIC DNA]</scope>
    <source>
        <strain evidence="2 3">RP-AC37</strain>
    </source>
</reference>
<evidence type="ECO:0000313" key="3">
    <source>
        <dbReference type="Proteomes" id="UP000281955"/>
    </source>
</evidence>
<dbReference type="InterPro" id="IPR022300">
    <property type="entry name" value="PPK2-rel_1"/>
</dbReference>
<dbReference type="OrthoDB" id="9775224at2"/>
<evidence type="ECO:0000259" key="1">
    <source>
        <dbReference type="Pfam" id="PF03976"/>
    </source>
</evidence>
<dbReference type="InParanoid" id="A0A420XS46"/>
<dbReference type="EMBL" id="RBWV01000010">
    <property type="protein sequence ID" value="RKS77708.1"/>
    <property type="molecule type" value="Genomic_DNA"/>
</dbReference>